<reference evidence="1 2" key="1">
    <citation type="submission" date="2014-04" db="EMBL/GenBank/DDBJ databases">
        <authorList>
            <consortium name="DOE Joint Genome Institute"/>
            <person name="Kuo A."/>
            <person name="Zuccaro A."/>
            <person name="Kohler A."/>
            <person name="Nagy L.G."/>
            <person name="Floudas D."/>
            <person name="Copeland A."/>
            <person name="Barry K.W."/>
            <person name="Cichocki N."/>
            <person name="Veneault-Fourrey C."/>
            <person name="LaButti K."/>
            <person name="Lindquist E.A."/>
            <person name="Lipzen A."/>
            <person name="Lundell T."/>
            <person name="Morin E."/>
            <person name="Murat C."/>
            <person name="Sun H."/>
            <person name="Tunlid A."/>
            <person name="Henrissat B."/>
            <person name="Grigoriev I.V."/>
            <person name="Hibbett D.S."/>
            <person name="Martin F."/>
            <person name="Nordberg H.P."/>
            <person name="Cantor M.N."/>
            <person name="Hua S.X."/>
        </authorList>
    </citation>
    <scope>NUCLEOTIDE SEQUENCE [LARGE SCALE GENOMIC DNA]</scope>
    <source>
        <strain evidence="1 2">MAFF 305830</strain>
    </source>
</reference>
<dbReference type="OrthoDB" id="3134266at2759"/>
<evidence type="ECO:0000313" key="1">
    <source>
        <dbReference type="EMBL" id="KIM22245.1"/>
    </source>
</evidence>
<organism evidence="1 2">
    <name type="scientific">Serendipita vermifera MAFF 305830</name>
    <dbReference type="NCBI Taxonomy" id="933852"/>
    <lineage>
        <taxon>Eukaryota</taxon>
        <taxon>Fungi</taxon>
        <taxon>Dikarya</taxon>
        <taxon>Basidiomycota</taxon>
        <taxon>Agaricomycotina</taxon>
        <taxon>Agaricomycetes</taxon>
        <taxon>Sebacinales</taxon>
        <taxon>Serendipitaceae</taxon>
        <taxon>Serendipita</taxon>
    </lineage>
</organism>
<evidence type="ECO:0008006" key="3">
    <source>
        <dbReference type="Google" id="ProtNLM"/>
    </source>
</evidence>
<dbReference type="EMBL" id="KN824360">
    <property type="protein sequence ID" value="KIM22245.1"/>
    <property type="molecule type" value="Genomic_DNA"/>
</dbReference>
<gene>
    <name evidence="1" type="ORF">M408DRAFT_292254</name>
</gene>
<accession>A0A0C3AC72</accession>
<dbReference type="AlphaFoldDB" id="A0A0C3AC72"/>
<reference evidence="2" key="2">
    <citation type="submission" date="2015-01" db="EMBL/GenBank/DDBJ databases">
        <title>Evolutionary Origins and Diversification of the Mycorrhizal Mutualists.</title>
        <authorList>
            <consortium name="DOE Joint Genome Institute"/>
            <consortium name="Mycorrhizal Genomics Consortium"/>
            <person name="Kohler A."/>
            <person name="Kuo A."/>
            <person name="Nagy L.G."/>
            <person name="Floudas D."/>
            <person name="Copeland A."/>
            <person name="Barry K.W."/>
            <person name="Cichocki N."/>
            <person name="Veneault-Fourrey C."/>
            <person name="LaButti K."/>
            <person name="Lindquist E.A."/>
            <person name="Lipzen A."/>
            <person name="Lundell T."/>
            <person name="Morin E."/>
            <person name="Murat C."/>
            <person name="Riley R."/>
            <person name="Ohm R."/>
            <person name="Sun H."/>
            <person name="Tunlid A."/>
            <person name="Henrissat B."/>
            <person name="Grigoriev I.V."/>
            <person name="Hibbett D.S."/>
            <person name="Martin F."/>
        </authorList>
    </citation>
    <scope>NUCLEOTIDE SEQUENCE [LARGE SCALE GENOMIC DNA]</scope>
    <source>
        <strain evidence="2">MAFF 305830</strain>
    </source>
</reference>
<proteinExistence type="predicted"/>
<sequence>MRTTTLPPELWAVILEFVVGNGIDKHEACTYLNFPYTSTRLRFSQNPLPERWLRNLRLVCRAFQALLDPILCFYFIMKDSKCIIPSSTRAICIDDRDNEACLRRLLSEPLKSHQIVMLDIDVYDTRNFSRTGLFDMLCNQASMLPNLRNLLLGFRNYYSRIPSCAPPQLWARINDSFPLLNYLSTRGNVDMLRKEPMVTFKSLIMVDFDEIGYRTEVGLPALRHAVVGRTFLRNFVIFNQSHQLESLILRHIDRTVQEGFDWGLFRSLRLLGIPQGYVFTIPPPPSDHSLRHLHIYVNNGPPYRHAYFSASSAVNHQLASLTMTIERFPTVSRITLDFQGETEEKRIMSKFDEQLLHPLGFYVNHEACGSGRYRTFVIDRIPVDPVPQSDTLTSWASLSRLASLLHL</sequence>
<dbReference type="Proteomes" id="UP000054097">
    <property type="component" value="Unassembled WGS sequence"/>
</dbReference>
<keyword evidence="2" id="KW-1185">Reference proteome</keyword>
<name>A0A0C3AC72_SERVB</name>
<protein>
    <recommendedName>
        <fullName evidence="3">F-box domain-containing protein</fullName>
    </recommendedName>
</protein>
<evidence type="ECO:0000313" key="2">
    <source>
        <dbReference type="Proteomes" id="UP000054097"/>
    </source>
</evidence>
<dbReference type="HOGENOM" id="CLU_062154_0_0_1"/>